<dbReference type="Proteomes" id="UP001328107">
    <property type="component" value="Unassembled WGS sequence"/>
</dbReference>
<evidence type="ECO:0000259" key="4">
    <source>
        <dbReference type="PROSITE" id="PS51864"/>
    </source>
</evidence>
<dbReference type="GO" id="GO:0004222">
    <property type="term" value="F:metalloendopeptidase activity"/>
    <property type="evidence" value="ECO:0007669"/>
    <property type="project" value="UniProtKB-UniRule"/>
</dbReference>
<feature type="non-terminal residue" evidence="5">
    <location>
        <position position="122"/>
    </location>
</feature>
<name>A0AAN4ZQF5_9BILA</name>
<keyword evidence="2 3" id="KW-0479">Metal-binding</keyword>
<comment type="caution">
    <text evidence="5">The sequence shown here is derived from an EMBL/GenBank/DDBJ whole genome shotgun (WGS) entry which is preliminary data.</text>
</comment>
<dbReference type="InterPro" id="IPR006026">
    <property type="entry name" value="Peptidase_Metallo"/>
</dbReference>
<evidence type="ECO:0000256" key="1">
    <source>
        <dbReference type="ARBA" id="ARBA00023157"/>
    </source>
</evidence>
<dbReference type="InterPro" id="IPR001506">
    <property type="entry name" value="Peptidase_M12A"/>
</dbReference>
<keyword evidence="2 3" id="KW-0862">Zinc</keyword>
<feature type="binding site" evidence="2">
    <location>
        <position position="118"/>
    </location>
    <ligand>
        <name>Zn(2+)</name>
        <dbReference type="ChEBI" id="CHEBI:29105"/>
        <note>catalytic</note>
    </ligand>
</feature>
<dbReference type="AlphaFoldDB" id="A0AAN4ZQF5"/>
<dbReference type="EMBL" id="BTRK01000003">
    <property type="protein sequence ID" value="GMR41280.1"/>
    <property type="molecule type" value="Genomic_DNA"/>
</dbReference>
<sequence length="122" mass="13566">QPSEHRAKRGAPSSFHLRWKMPVPYRILISCYSSQKEVIRAGVKTIMENTCVDFVEDSGPGQKLEYINLRNGICSSPVGDSRSRGDVYPGNHTVKLDNGCLSVGSVQHETTHSLGFDHTHTR</sequence>
<dbReference type="Gene3D" id="3.40.390.10">
    <property type="entry name" value="Collagenase (Catalytic Domain)"/>
    <property type="match status" value="1"/>
</dbReference>
<comment type="cofactor">
    <cofactor evidence="2 3">
        <name>Zn(2+)</name>
        <dbReference type="ChEBI" id="CHEBI:29105"/>
    </cofactor>
    <text evidence="2 3">Binds 1 zinc ion per subunit.</text>
</comment>
<accession>A0AAN4ZQF5</accession>
<dbReference type="PRINTS" id="PR00480">
    <property type="entry name" value="ASTACIN"/>
</dbReference>
<dbReference type="SMART" id="SM00235">
    <property type="entry name" value="ZnMc"/>
    <property type="match status" value="1"/>
</dbReference>
<dbReference type="PROSITE" id="PS51864">
    <property type="entry name" value="ASTACIN"/>
    <property type="match status" value="1"/>
</dbReference>
<feature type="binding site" evidence="2">
    <location>
        <position position="112"/>
    </location>
    <ligand>
        <name>Zn(2+)</name>
        <dbReference type="ChEBI" id="CHEBI:29105"/>
        <note>catalytic</note>
    </ligand>
</feature>
<dbReference type="PANTHER" id="PTHR10127">
    <property type="entry name" value="DISCOIDIN, CUB, EGF, LAMININ , AND ZINC METALLOPROTEASE DOMAIN CONTAINING"/>
    <property type="match status" value="1"/>
</dbReference>
<dbReference type="GO" id="GO:0008270">
    <property type="term" value="F:zinc ion binding"/>
    <property type="evidence" value="ECO:0007669"/>
    <property type="project" value="UniProtKB-UniRule"/>
</dbReference>
<dbReference type="SUPFAM" id="SSF55486">
    <property type="entry name" value="Metalloproteases ('zincins'), catalytic domain"/>
    <property type="match status" value="1"/>
</dbReference>
<evidence type="ECO:0000313" key="6">
    <source>
        <dbReference type="Proteomes" id="UP001328107"/>
    </source>
</evidence>
<proteinExistence type="predicted"/>
<feature type="non-terminal residue" evidence="5">
    <location>
        <position position="1"/>
    </location>
</feature>
<evidence type="ECO:0000313" key="5">
    <source>
        <dbReference type="EMBL" id="GMR41280.1"/>
    </source>
</evidence>
<organism evidence="5 6">
    <name type="scientific">Pristionchus mayeri</name>
    <dbReference type="NCBI Taxonomy" id="1317129"/>
    <lineage>
        <taxon>Eukaryota</taxon>
        <taxon>Metazoa</taxon>
        <taxon>Ecdysozoa</taxon>
        <taxon>Nematoda</taxon>
        <taxon>Chromadorea</taxon>
        <taxon>Rhabditida</taxon>
        <taxon>Rhabditina</taxon>
        <taxon>Diplogasteromorpha</taxon>
        <taxon>Diplogasteroidea</taxon>
        <taxon>Neodiplogasteridae</taxon>
        <taxon>Pristionchus</taxon>
    </lineage>
</organism>
<keyword evidence="1" id="KW-1015">Disulfide bond</keyword>
<keyword evidence="2 3" id="KW-0482">Metalloprotease</keyword>
<dbReference type="EC" id="3.4.24.-" evidence="3"/>
<evidence type="ECO:0000256" key="2">
    <source>
        <dbReference type="PROSITE-ProRule" id="PRU01211"/>
    </source>
</evidence>
<feature type="binding site" evidence="2">
    <location>
        <position position="108"/>
    </location>
    <ligand>
        <name>Zn(2+)</name>
        <dbReference type="ChEBI" id="CHEBI:29105"/>
        <note>catalytic</note>
    </ligand>
</feature>
<evidence type="ECO:0000256" key="3">
    <source>
        <dbReference type="RuleBase" id="RU361183"/>
    </source>
</evidence>
<keyword evidence="2 3" id="KW-0378">Hydrolase</keyword>
<keyword evidence="6" id="KW-1185">Reference proteome</keyword>
<protein>
    <recommendedName>
        <fullName evidence="3">Metalloendopeptidase</fullName>
        <ecNumber evidence="3">3.4.24.-</ecNumber>
    </recommendedName>
</protein>
<keyword evidence="2 3" id="KW-0645">Protease</keyword>
<dbReference type="GO" id="GO:0006508">
    <property type="term" value="P:proteolysis"/>
    <property type="evidence" value="ECO:0007669"/>
    <property type="project" value="UniProtKB-KW"/>
</dbReference>
<dbReference type="Pfam" id="PF01400">
    <property type="entry name" value="Astacin"/>
    <property type="match status" value="1"/>
</dbReference>
<reference evidence="6" key="1">
    <citation type="submission" date="2022-10" db="EMBL/GenBank/DDBJ databases">
        <title>Genome assembly of Pristionchus species.</title>
        <authorList>
            <person name="Yoshida K."/>
            <person name="Sommer R.J."/>
        </authorList>
    </citation>
    <scope>NUCLEOTIDE SEQUENCE [LARGE SCALE GENOMIC DNA]</scope>
    <source>
        <strain evidence="6">RS5460</strain>
    </source>
</reference>
<gene>
    <name evidence="5" type="ORF">PMAYCL1PPCAC_11475</name>
</gene>
<feature type="active site" evidence="2">
    <location>
        <position position="109"/>
    </location>
</feature>
<dbReference type="PANTHER" id="PTHR10127:SF877">
    <property type="entry name" value="ZINC METALLOPROTEINASE NAS-34"/>
    <property type="match status" value="1"/>
</dbReference>
<comment type="caution">
    <text evidence="2">Lacks conserved residue(s) required for the propagation of feature annotation.</text>
</comment>
<feature type="domain" description="Peptidase M12A" evidence="4">
    <location>
        <begin position="6"/>
        <end position="122"/>
    </location>
</feature>
<dbReference type="InterPro" id="IPR024079">
    <property type="entry name" value="MetalloPept_cat_dom_sf"/>
</dbReference>